<keyword evidence="4" id="KW-1185">Reference proteome</keyword>
<dbReference type="Pfam" id="PF00472">
    <property type="entry name" value="RF-1"/>
    <property type="match status" value="1"/>
</dbReference>
<protein>
    <submittedName>
        <fullName evidence="3">Aminoacyl-tRNA hydrolase</fullName>
        <ecNumber evidence="3">3.1.1.29</ecNumber>
    </submittedName>
</protein>
<feature type="domain" description="Prokaryotic-type class I peptide chain release factors" evidence="2">
    <location>
        <begin position="11"/>
        <end position="134"/>
    </location>
</feature>
<evidence type="ECO:0000259" key="2">
    <source>
        <dbReference type="Pfam" id="PF00472"/>
    </source>
</evidence>
<evidence type="ECO:0000256" key="1">
    <source>
        <dbReference type="SAM" id="MobiDB-lite"/>
    </source>
</evidence>
<dbReference type="PANTHER" id="PTHR47814">
    <property type="entry name" value="PEPTIDYL-TRNA HYDROLASE ARFB"/>
    <property type="match status" value="1"/>
</dbReference>
<dbReference type="GO" id="GO:0004045">
    <property type="term" value="F:peptidyl-tRNA hydrolase activity"/>
    <property type="evidence" value="ECO:0007669"/>
    <property type="project" value="UniProtKB-EC"/>
</dbReference>
<dbReference type="Gene3D" id="3.30.160.20">
    <property type="match status" value="1"/>
</dbReference>
<accession>A0ABZ2LX79</accession>
<sequence>MASEALSVGAVVIPGSDLTWTATRSSGPGGQNVNKVSSRVELRFDLEGTAALSGAAKTRLRTLAKGYLDADGRILIRSERTRDRLQNLADARDKLGELIARALVVPKKRRPTRPSLRAHARRVDEKRRQGSKKRDRQGSDAS</sequence>
<evidence type="ECO:0000313" key="4">
    <source>
        <dbReference type="Proteomes" id="UP001370348"/>
    </source>
</evidence>
<dbReference type="InterPro" id="IPR000352">
    <property type="entry name" value="Pep_chain_release_fac_I"/>
</dbReference>
<evidence type="ECO:0000313" key="3">
    <source>
        <dbReference type="EMBL" id="WXB13740.1"/>
    </source>
</evidence>
<dbReference type="SUPFAM" id="SSF110916">
    <property type="entry name" value="Peptidyl-tRNA hydrolase domain-like"/>
    <property type="match status" value="1"/>
</dbReference>
<dbReference type="EC" id="3.1.1.29" evidence="3"/>
<dbReference type="PANTHER" id="PTHR47814:SF1">
    <property type="entry name" value="PEPTIDYL-TRNA HYDROLASE ARFB"/>
    <property type="match status" value="1"/>
</dbReference>
<feature type="compositionally biased region" description="Basic residues" evidence="1">
    <location>
        <begin position="106"/>
        <end position="120"/>
    </location>
</feature>
<dbReference type="EMBL" id="CP089984">
    <property type="protein sequence ID" value="WXB13740.1"/>
    <property type="molecule type" value="Genomic_DNA"/>
</dbReference>
<dbReference type="Proteomes" id="UP001370348">
    <property type="component" value="Chromosome"/>
</dbReference>
<organism evidence="3 4">
    <name type="scientific">Pendulispora albinea</name>
    <dbReference type="NCBI Taxonomy" id="2741071"/>
    <lineage>
        <taxon>Bacteria</taxon>
        <taxon>Pseudomonadati</taxon>
        <taxon>Myxococcota</taxon>
        <taxon>Myxococcia</taxon>
        <taxon>Myxococcales</taxon>
        <taxon>Sorangiineae</taxon>
        <taxon>Pendulisporaceae</taxon>
        <taxon>Pendulispora</taxon>
    </lineage>
</organism>
<dbReference type="RefSeq" id="WP_394823355.1">
    <property type="nucleotide sequence ID" value="NZ_CP089984.1"/>
</dbReference>
<keyword evidence="3" id="KW-0378">Hydrolase</keyword>
<name>A0ABZ2LX79_9BACT</name>
<dbReference type="NCBIfam" id="NF006718">
    <property type="entry name" value="PRK09256.1"/>
    <property type="match status" value="1"/>
</dbReference>
<gene>
    <name evidence="3" type="primary">arfB</name>
    <name evidence="3" type="ORF">LZC94_38635</name>
</gene>
<feature type="region of interest" description="Disordered" evidence="1">
    <location>
        <begin position="106"/>
        <end position="142"/>
    </location>
</feature>
<proteinExistence type="predicted"/>
<reference evidence="3 4" key="1">
    <citation type="submission" date="2021-12" db="EMBL/GenBank/DDBJ databases">
        <title>Discovery of the Pendulisporaceae a myxobacterial family with distinct sporulation behavior and unique specialized metabolism.</title>
        <authorList>
            <person name="Garcia R."/>
            <person name="Popoff A."/>
            <person name="Bader C.D."/>
            <person name="Loehr J."/>
            <person name="Walesch S."/>
            <person name="Walt C."/>
            <person name="Boldt J."/>
            <person name="Bunk B."/>
            <person name="Haeckl F.J.F.P.J."/>
            <person name="Gunesch A.P."/>
            <person name="Birkelbach J."/>
            <person name="Nuebel U."/>
            <person name="Pietschmann T."/>
            <person name="Bach T."/>
            <person name="Mueller R."/>
        </authorList>
    </citation>
    <scope>NUCLEOTIDE SEQUENCE [LARGE SCALE GENOMIC DNA]</scope>
    <source>
        <strain evidence="3 4">MSr11954</strain>
    </source>
</reference>